<accession>A0A8S9LC09</accession>
<reference evidence="2 3" key="3">
    <citation type="journal article" date="2020" name="BMC Genomics">
        <title>Intraspecific diversification of the crop wild relative Brassica cretica Lam. using demographic model selection.</title>
        <authorList>
            <person name="Kioukis A."/>
            <person name="Michalopoulou V.A."/>
            <person name="Briers L."/>
            <person name="Pirintsos S."/>
            <person name="Studholme D.J."/>
            <person name="Pavlidis P."/>
            <person name="Sarris P.F."/>
        </authorList>
    </citation>
    <scope>NUCLEOTIDE SEQUENCE [LARGE SCALE GENOMIC DNA]</scope>
    <source>
        <strain evidence="3">cv. PFS-1207/04</strain>
        <strain evidence="2">PFS-1207/04</strain>
    </source>
</reference>
<dbReference type="EMBL" id="QGKV02000649">
    <property type="protein sequence ID" value="KAF3579215.1"/>
    <property type="molecule type" value="Genomic_DNA"/>
</dbReference>
<keyword evidence="3" id="KW-1185">Reference proteome</keyword>
<protein>
    <submittedName>
        <fullName evidence="1">Uncharacterized protein</fullName>
    </submittedName>
</protein>
<sequence length="67" mass="7471">MVNRFLISKTTQSIVLGVQGISHHEEVMREGPSMYFPGTDDLCGDYCHGLDIVSPGSSLLICKHRHR</sequence>
<proteinExistence type="predicted"/>
<reference evidence="1" key="1">
    <citation type="submission" date="2019-12" db="EMBL/GenBank/DDBJ databases">
        <title>Genome sequencing and annotation of Brassica cretica.</title>
        <authorList>
            <person name="Studholme D.J."/>
            <person name="Sarris P.F."/>
        </authorList>
    </citation>
    <scope>NUCLEOTIDE SEQUENCE</scope>
    <source>
        <strain evidence="1">PFS-102/07</strain>
        <tissue evidence="1">Leaf</tissue>
    </source>
</reference>
<evidence type="ECO:0000313" key="2">
    <source>
        <dbReference type="EMBL" id="KAF3579215.1"/>
    </source>
</evidence>
<name>A0A8S9LC09_BRACR</name>
<gene>
    <name evidence="2" type="ORF">DY000_02034316</name>
    <name evidence="1" type="ORF">F2Q70_00027810</name>
</gene>
<reference evidence="2" key="2">
    <citation type="submission" date="2019-12" db="EMBL/GenBank/DDBJ databases">
        <authorList>
            <person name="Studholme D.J."/>
            <person name="Sarris P."/>
        </authorList>
    </citation>
    <scope>NUCLEOTIDE SEQUENCE</scope>
    <source>
        <strain evidence="2">PFS-1207/04</strain>
        <tissue evidence="2">Leaf</tissue>
    </source>
</reference>
<dbReference type="EMBL" id="QGKY02000094">
    <property type="protein sequence ID" value="KAF2604974.1"/>
    <property type="molecule type" value="Genomic_DNA"/>
</dbReference>
<dbReference type="Proteomes" id="UP000266723">
    <property type="component" value="Unassembled WGS sequence"/>
</dbReference>
<evidence type="ECO:0000313" key="1">
    <source>
        <dbReference type="EMBL" id="KAF2604974.1"/>
    </source>
</evidence>
<organism evidence="1">
    <name type="scientific">Brassica cretica</name>
    <name type="common">Mustard</name>
    <dbReference type="NCBI Taxonomy" id="69181"/>
    <lineage>
        <taxon>Eukaryota</taxon>
        <taxon>Viridiplantae</taxon>
        <taxon>Streptophyta</taxon>
        <taxon>Embryophyta</taxon>
        <taxon>Tracheophyta</taxon>
        <taxon>Spermatophyta</taxon>
        <taxon>Magnoliopsida</taxon>
        <taxon>eudicotyledons</taxon>
        <taxon>Gunneridae</taxon>
        <taxon>Pentapetalae</taxon>
        <taxon>rosids</taxon>
        <taxon>malvids</taxon>
        <taxon>Brassicales</taxon>
        <taxon>Brassicaceae</taxon>
        <taxon>Brassiceae</taxon>
        <taxon>Brassica</taxon>
    </lineage>
</organism>
<evidence type="ECO:0000313" key="3">
    <source>
        <dbReference type="Proteomes" id="UP000266723"/>
    </source>
</evidence>
<comment type="caution">
    <text evidence="1">The sequence shown here is derived from an EMBL/GenBank/DDBJ whole genome shotgun (WGS) entry which is preliminary data.</text>
</comment>
<dbReference type="AlphaFoldDB" id="A0A8S9LC09"/>